<reference evidence="3" key="1">
    <citation type="submission" date="2016-10" db="EMBL/GenBank/DDBJ databases">
        <authorList>
            <person name="Varghese N."/>
            <person name="Submissions S."/>
        </authorList>
    </citation>
    <scope>NUCLEOTIDE SEQUENCE [LARGE SCALE GENOMIC DNA]</scope>
    <source>
        <strain evidence="3">CGMCC 4.6609</strain>
    </source>
</reference>
<evidence type="ECO:0000313" key="3">
    <source>
        <dbReference type="Proteomes" id="UP000199691"/>
    </source>
</evidence>
<evidence type="ECO:0000256" key="1">
    <source>
        <dbReference type="SAM" id="MobiDB-lite"/>
    </source>
</evidence>
<accession>A0A1H0WI72</accession>
<feature type="region of interest" description="Disordered" evidence="1">
    <location>
        <begin position="1"/>
        <end position="30"/>
    </location>
</feature>
<name>A0A1H0WI72_9PSEU</name>
<gene>
    <name evidence="2" type="ORF">SAMN05421507_119124</name>
</gene>
<protein>
    <submittedName>
        <fullName evidence="2">Uncharacterized protein</fullName>
    </submittedName>
</protein>
<dbReference type="EMBL" id="FNIX01000019">
    <property type="protein sequence ID" value="SDP90185.1"/>
    <property type="molecule type" value="Genomic_DNA"/>
</dbReference>
<sequence>MEVHLMTDMMSGVENAEDSKPAAGLGGLDE</sequence>
<dbReference type="STRING" id="641025.SAMN05421507_119124"/>
<dbReference type="AlphaFoldDB" id="A0A1H0WI72"/>
<proteinExistence type="predicted"/>
<evidence type="ECO:0000313" key="2">
    <source>
        <dbReference type="EMBL" id="SDP90185.1"/>
    </source>
</evidence>
<keyword evidence="3" id="KW-1185">Reference proteome</keyword>
<dbReference type="Proteomes" id="UP000199691">
    <property type="component" value="Unassembled WGS sequence"/>
</dbReference>
<organism evidence="2 3">
    <name type="scientific">Lentzea jiangxiensis</name>
    <dbReference type="NCBI Taxonomy" id="641025"/>
    <lineage>
        <taxon>Bacteria</taxon>
        <taxon>Bacillati</taxon>
        <taxon>Actinomycetota</taxon>
        <taxon>Actinomycetes</taxon>
        <taxon>Pseudonocardiales</taxon>
        <taxon>Pseudonocardiaceae</taxon>
        <taxon>Lentzea</taxon>
    </lineage>
</organism>